<dbReference type="GO" id="GO:0016705">
    <property type="term" value="F:oxidoreductase activity, acting on paired donors, with incorporation or reduction of molecular oxygen"/>
    <property type="evidence" value="ECO:0007669"/>
    <property type="project" value="InterPro"/>
</dbReference>
<dbReference type="Gene3D" id="1.10.630.10">
    <property type="entry name" value="Cytochrome P450"/>
    <property type="match status" value="1"/>
</dbReference>
<gene>
    <name evidence="9" type="ORF">Sxan_25410</name>
</gene>
<sequence length="459" mass="50804">MTATLPTPPGTERGPRQWPLLGNLPAFARDPLAFFETLRDEYGDWVPWALGPKRNVLVSRPEHAGELLGAVEGTFRPTELGWAFRQLLGNGVVVATGDDWRRKRALVQPAVRPRQVRGYAATMVECADALARSWAEGARIDVHKEMAGLTQRIAVRTLFGSDAAGREAPISAAMATAQHELGIEFRGVTLFLPPWVRTPGRRRMRTAVGVLDREIEHVIREHEAASAAGEERDDLLSRLLAARDEQGLPLSRKELRDESITLYIGGHETTSTTLTWAWQLLSGAPRARERLTEELDRVLGGRLPSYEDYARLPWTQQVVKEALRIYPPIWLISAVAGEGASIGGRTVPAGTSVWTSPWSVHRDERWFPEPEAFRPERWDADAPHPVPEHAWFPFGGGPRACLGARFALVEAALVLAVLGQRFHLDTGAVRATVFPGLTLQPAEPVLATLRPSRRQPPAR</sequence>
<comment type="similarity">
    <text evidence="1 8">Belongs to the cytochrome P450 family.</text>
</comment>
<dbReference type="Pfam" id="PF00067">
    <property type="entry name" value="p450"/>
    <property type="match status" value="1"/>
</dbReference>
<dbReference type="GO" id="GO:0020037">
    <property type="term" value="F:heme binding"/>
    <property type="evidence" value="ECO:0007669"/>
    <property type="project" value="InterPro"/>
</dbReference>
<dbReference type="PRINTS" id="PR00463">
    <property type="entry name" value="EP450I"/>
</dbReference>
<dbReference type="InterPro" id="IPR036396">
    <property type="entry name" value="Cyt_P450_sf"/>
</dbReference>
<evidence type="ECO:0000313" key="9">
    <source>
        <dbReference type="EMBL" id="GHI85177.1"/>
    </source>
</evidence>
<dbReference type="InterPro" id="IPR017972">
    <property type="entry name" value="Cyt_P450_CS"/>
</dbReference>
<evidence type="ECO:0000256" key="5">
    <source>
        <dbReference type="ARBA" id="ARBA00023004"/>
    </source>
</evidence>
<evidence type="ECO:0000256" key="4">
    <source>
        <dbReference type="ARBA" id="ARBA00023002"/>
    </source>
</evidence>
<dbReference type="Proteomes" id="UP000600026">
    <property type="component" value="Unassembled WGS sequence"/>
</dbReference>
<dbReference type="GO" id="GO:0005506">
    <property type="term" value="F:iron ion binding"/>
    <property type="evidence" value="ECO:0007669"/>
    <property type="project" value="InterPro"/>
</dbReference>
<dbReference type="InterPro" id="IPR002401">
    <property type="entry name" value="Cyt_P450_E_grp-I"/>
</dbReference>
<dbReference type="PRINTS" id="PR00385">
    <property type="entry name" value="P450"/>
</dbReference>
<dbReference type="PROSITE" id="PS00086">
    <property type="entry name" value="CYTOCHROME_P450"/>
    <property type="match status" value="1"/>
</dbReference>
<dbReference type="RefSeq" id="WP_051901901.1">
    <property type="nucleotide sequence ID" value="NZ_BNEE01000006.1"/>
</dbReference>
<accession>A0A919GXK2</accession>
<evidence type="ECO:0000256" key="2">
    <source>
        <dbReference type="ARBA" id="ARBA00022617"/>
    </source>
</evidence>
<evidence type="ECO:0000256" key="8">
    <source>
        <dbReference type="RuleBase" id="RU000461"/>
    </source>
</evidence>
<evidence type="ECO:0000256" key="7">
    <source>
        <dbReference type="PIRSR" id="PIRSR602401-1"/>
    </source>
</evidence>
<keyword evidence="5 7" id="KW-0408">Iron</keyword>
<evidence type="ECO:0008006" key="11">
    <source>
        <dbReference type="Google" id="ProtNLM"/>
    </source>
</evidence>
<keyword evidence="3 7" id="KW-0479">Metal-binding</keyword>
<evidence type="ECO:0000256" key="6">
    <source>
        <dbReference type="ARBA" id="ARBA00023033"/>
    </source>
</evidence>
<evidence type="ECO:0000256" key="3">
    <source>
        <dbReference type="ARBA" id="ARBA00022723"/>
    </source>
</evidence>
<keyword evidence="2 7" id="KW-0349">Heme</keyword>
<proteinExistence type="inferred from homology"/>
<keyword evidence="4 8" id="KW-0560">Oxidoreductase</keyword>
<dbReference type="PANTHER" id="PTHR24291">
    <property type="entry name" value="CYTOCHROME P450 FAMILY 4"/>
    <property type="match status" value="1"/>
</dbReference>
<comment type="caution">
    <text evidence="9">The sequence shown here is derived from an EMBL/GenBank/DDBJ whole genome shotgun (WGS) entry which is preliminary data.</text>
</comment>
<comment type="cofactor">
    <cofactor evidence="7">
        <name>heme</name>
        <dbReference type="ChEBI" id="CHEBI:30413"/>
    </cofactor>
</comment>
<dbReference type="PANTHER" id="PTHR24291:SF50">
    <property type="entry name" value="BIFUNCTIONAL ALBAFLAVENONE MONOOXYGENASE_TERPENE SYNTHASE"/>
    <property type="match status" value="1"/>
</dbReference>
<protein>
    <recommendedName>
        <fullName evidence="11">Cytochrome P450</fullName>
    </recommendedName>
</protein>
<name>A0A919GXK2_9ACTN</name>
<feature type="binding site" description="axial binding residue" evidence="7">
    <location>
        <position position="401"/>
    </location>
    <ligand>
        <name>heme</name>
        <dbReference type="ChEBI" id="CHEBI:30413"/>
    </ligand>
    <ligandPart>
        <name>Fe</name>
        <dbReference type="ChEBI" id="CHEBI:18248"/>
    </ligandPart>
</feature>
<dbReference type="AlphaFoldDB" id="A0A919GXK2"/>
<dbReference type="InterPro" id="IPR001128">
    <property type="entry name" value="Cyt_P450"/>
</dbReference>
<reference evidence="9" key="1">
    <citation type="submission" date="2020-09" db="EMBL/GenBank/DDBJ databases">
        <title>Whole genome shotgun sequence of Streptomyces xanthophaeus NBRC 12829.</title>
        <authorList>
            <person name="Komaki H."/>
            <person name="Tamura T."/>
        </authorList>
    </citation>
    <scope>NUCLEOTIDE SEQUENCE</scope>
    <source>
        <strain evidence="9">NBRC 12829</strain>
    </source>
</reference>
<dbReference type="InterPro" id="IPR050196">
    <property type="entry name" value="Cytochrome_P450_Monoox"/>
</dbReference>
<dbReference type="SUPFAM" id="SSF48264">
    <property type="entry name" value="Cytochrome P450"/>
    <property type="match status" value="1"/>
</dbReference>
<keyword evidence="6 8" id="KW-0503">Monooxygenase</keyword>
<evidence type="ECO:0000313" key="10">
    <source>
        <dbReference type="Proteomes" id="UP000600026"/>
    </source>
</evidence>
<dbReference type="EMBL" id="BNEE01000006">
    <property type="protein sequence ID" value="GHI85177.1"/>
    <property type="molecule type" value="Genomic_DNA"/>
</dbReference>
<dbReference type="GO" id="GO:0004497">
    <property type="term" value="F:monooxygenase activity"/>
    <property type="evidence" value="ECO:0007669"/>
    <property type="project" value="UniProtKB-KW"/>
</dbReference>
<dbReference type="OrthoDB" id="4746309at2"/>
<organism evidence="9 10">
    <name type="scientific">Streptomyces xanthophaeus</name>
    <dbReference type="NCBI Taxonomy" id="67385"/>
    <lineage>
        <taxon>Bacteria</taxon>
        <taxon>Bacillati</taxon>
        <taxon>Actinomycetota</taxon>
        <taxon>Actinomycetes</taxon>
        <taxon>Kitasatosporales</taxon>
        <taxon>Streptomycetaceae</taxon>
        <taxon>Streptomyces</taxon>
    </lineage>
</organism>
<keyword evidence="10" id="KW-1185">Reference proteome</keyword>
<evidence type="ECO:0000256" key="1">
    <source>
        <dbReference type="ARBA" id="ARBA00010617"/>
    </source>
</evidence>